<keyword evidence="5 7" id="KW-0057">Aromatic amino acid biosynthesis</keyword>
<dbReference type="PIRSF" id="PIRSF000505">
    <property type="entry name" value="EPSPS"/>
    <property type="match status" value="1"/>
</dbReference>
<dbReference type="CDD" id="cd01556">
    <property type="entry name" value="EPSP_synthase"/>
    <property type="match status" value="1"/>
</dbReference>
<reference evidence="9" key="1">
    <citation type="submission" date="2012-03" db="EMBL/GenBank/DDBJ databases">
        <title>Functional metagenomics reveals considerable lignocellulase gene clusters in the gut microbiome of a wood-feeding higher termite.</title>
        <authorList>
            <person name="Liu N."/>
        </authorList>
    </citation>
    <scope>NUCLEOTIDE SEQUENCE</scope>
</reference>
<comment type="subunit">
    <text evidence="7">Monomer.</text>
</comment>
<dbReference type="InterPro" id="IPR036968">
    <property type="entry name" value="Enolpyruvate_Tfrase_sf"/>
</dbReference>
<evidence type="ECO:0000256" key="3">
    <source>
        <dbReference type="ARBA" id="ARBA00022605"/>
    </source>
</evidence>
<keyword evidence="7" id="KW-0963">Cytoplasm</keyword>
<feature type="binding site" evidence="7">
    <location>
        <position position="146"/>
    </location>
    <ligand>
        <name>phosphoenolpyruvate</name>
        <dbReference type="ChEBI" id="CHEBI:58702"/>
    </ligand>
</feature>
<dbReference type="HAMAP" id="MF_00210">
    <property type="entry name" value="EPSP_synth"/>
    <property type="match status" value="1"/>
</dbReference>
<keyword evidence="4 7" id="KW-0808">Transferase</keyword>
<comment type="function">
    <text evidence="7">Catalyzes the transfer of the enolpyruvyl moiety of phosphoenolpyruvate (PEP) to the 5-hydroxyl of shikimate-3-phosphate (S3P) to produce enolpyruvyl shikimate-3-phosphate and inorganic phosphate.</text>
</comment>
<dbReference type="AlphaFoldDB" id="A0A806KJB1"/>
<feature type="active site" description="Proton acceptor" evidence="7">
    <location>
        <position position="339"/>
    </location>
</feature>
<evidence type="ECO:0000313" key="9">
    <source>
        <dbReference type="EMBL" id="AGS53010.1"/>
    </source>
</evidence>
<feature type="domain" description="Enolpyruvate transferase" evidence="8">
    <location>
        <begin position="7"/>
        <end position="449"/>
    </location>
</feature>
<gene>
    <name evidence="7" type="primary">aroA</name>
</gene>
<dbReference type="EMBL" id="JQ844219">
    <property type="protein sequence ID" value="AGS53010.1"/>
    <property type="molecule type" value="Genomic_DNA"/>
</dbReference>
<dbReference type="Gene3D" id="3.65.10.10">
    <property type="entry name" value="Enolpyruvate transferase domain"/>
    <property type="match status" value="2"/>
</dbReference>
<comment type="similarity">
    <text evidence="2 7">Belongs to the EPSP synthase family.</text>
</comment>
<dbReference type="PROSITE" id="PS00885">
    <property type="entry name" value="EPSP_SYNTHASE_2"/>
    <property type="match status" value="1"/>
</dbReference>
<evidence type="ECO:0000256" key="7">
    <source>
        <dbReference type="HAMAP-Rule" id="MF_00210"/>
    </source>
</evidence>
<name>A0A806KJB1_9BACT</name>
<feature type="binding site" evidence="7">
    <location>
        <position position="25"/>
    </location>
    <ligand>
        <name>3-phosphoshikimate</name>
        <dbReference type="ChEBI" id="CHEBI:145989"/>
    </ligand>
</feature>
<feature type="binding site" evidence="7">
    <location>
        <position position="21"/>
    </location>
    <ligand>
        <name>3-phosphoshikimate</name>
        <dbReference type="ChEBI" id="CHEBI:145989"/>
    </ligand>
</feature>
<accession>A0A806KJB1</accession>
<feature type="binding site" evidence="7">
    <location>
        <position position="190"/>
    </location>
    <ligand>
        <name>phosphoenolpyruvate</name>
        <dbReference type="ChEBI" id="CHEBI:58702"/>
    </ligand>
</feature>
<evidence type="ECO:0000256" key="6">
    <source>
        <dbReference type="ARBA" id="ARBA00044633"/>
    </source>
</evidence>
<dbReference type="InterPro" id="IPR023193">
    <property type="entry name" value="EPSP_synthase_CS"/>
</dbReference>
<sequence>MTVKISPHRFSGTVRIPASKSHTIRQLLIASLANGVSEIHYPLDSLDTRSCVSACRAFGVEITEFRSACFPGYNEYPNPADEKGEKLTKWEVKGNNAFNKRDLPPTQGVTRIDVGNSGTTLYLALAIAGLQAELIEFTGDRQIQKRSAASLLEALEGLGVQCTSKNGCVPITIKGPWAGGKVSLPCPTSQYLSALLIASPLAPSGTITEIEVPLLNEKPYIEMTLSYLNAHRIPFKAAQDYSYFKIPGGSSWKTFSCSVPGDFSSAAFPAVAAAVTGGSVTLLGLDPEDTQGDKYFFEMLKQMGCEVLWEDGGESGKKLIIIRNRPLKGGIFDLNKTPDLLPAMAVLAAYAHGDTALVNVAHARIKETDRIAVMARELAKLGVNCTELPDGLVVHGQGALSPNDRNPVVDGCGDHRIVMAFAAAALGNENPVEITDAENASVTYPGFLDLVGGVTR</sequence>
<dbReference type="InterPro" id="IPR006264">
    <property type="entry name" value="EPSP_synthase"/>
</dbReference>
<dbReference type="PANTHER" id="PTHR21090">
    <property type="entry name" value="AROM/DEHYDROQUINATE SYNTHASE"/>
    <property type="match status" value="1"/>
</dbReference>
<dbReference type="PANTHER" id="PTHR21090:SF5">
    <property type="entry name" value="PENTAFUNCTIONAL AROM POLYPEPTIDE"/>
    <property type="match status" value="1"/>
</dbReference>
<feature type="binding site" evidence="7">
    <location>
        <position position="339"/>
    </location>
    <ligand>
        <name>3-phosphoshikimate</name>
        <dbReference type="ChEBI" id="CHEBI:145989"/>
    </ligand>
</feature>
<feature type="binding site" evidence="7">
    <location>
        <position position="188"/>
    </location>
    <ligand>
        <name>3-phosphoshikimate</name>
        <dbReference type="ChEBI" id="CHEBI:145989"/>
    </ligand>
</feature>
<comment type="catalytic activity">
    <reaction evidence="6">
        <text>3-phosphoshikimate + phosphoenolpyruvate = 5-O-(1-carboxyvinyl)-3-phosphoshikimate + phosphate</text>
        <dbReference type="Rhea" id="RHEA:21256"/>
        <dbReference type="ChEBI" id="CHEBI:43474"/>
        <dbReference type="ChEBI" id="CHEBI:57701"/>
        <dbReference type="ChEBI" id="CHEBI:58702"/>
        <dbReference type="ChEBI" id="CHEBI:145989"/>
        <dbReference type="EC" id="2.5.1.19"/>
    </reaction>
    <physiologicalReaction direction="left-to-right" evidence="6">
        <dbReference type="Rhea" id="RHEA:21257"/>
    </physiologicalReaction>
</comment>
<dbReference type="InterPro" id="IPR001986">
    <property type="entry name" value="Enolpyruvate_Tfrase_dom"/>
</dbReference>
<evidence type="ECO:0000259" key="8">
    <source>
        <dbReference type="Pfam" id="PF00275"/>
    </source>
</evidence>
<feature type="binding site" evidence="7">
    <location>
        <position position="190"/>
    </location>
    <ligand>
        <name>3-phosphoshikimate</name>
        <dbReference type="ChEBI" id="CHEBI:145989"/>
    </ligand>
</feature>
<dbReference type="GO" id="GO:0009073">
    <property type="term" value="P:aromatic amino acid family biosynthetic process"/>
    <property type="evidence" value="ECO:0007669"/>
    <property type="project" value="UniProtKB-KW"/>
</dbReference>
<comment type="subcellular location">
    <subcellularLocation>
        <location evidence="7">Cytoplasm</location>
    </subcellularLocation>
</comment>
<evidence type="ECO:0000256" key="1">
    <source>
        <dbReference type="ARBA" id="ARBA00004811"/>
    </source>
</evidence>
<dbReference type="InterPro" id="IPR013792">
    <property type="entry name" value="RNA3'P_cycl/enolpyr_Trfase_a/b"/>
</dbReference>
<dbReference type="GO" id="GO:0009423">
    <property type="term" value="P:chorismate biosynthetic process"/>
    <property type="evidence" value="ECO:0007669"/>
    <property type="project" value="UniProtKB-UniRule"/>
</dbReference>
<dbReference type="EC" id="2.5.1.19" evidence="7"/>
<keyword evidence="3 7" id="KW-0028">Amino-acid biosynthesis</keyword>
<comment type="caution">
    <text evidence="7">Lacks conserved residue(s) required for the propagation of feature annotation.</text>
</comment>
<dbReference type="SUPFAM" id="SSF55205">
    <property type="entry name" value="EPT/RTPC-like"/>
    <property type="match status" value="1"/>
</dbReference>
<evidence type="ECO:0000256" key="2">
    <source>
        <dbReference type="ARBA" id="ARBA00009948"/>
    </source>
</evidence>
<feature type="binding site" evidence="7">
    <location>
        <position position="118"/>
    </location>
    <ligand>
        <name>phosphoenolpyruvate</name>
        <dbReference type="ChEBI" id="CHEBI:58702"/>
    </ligand>
</feature>
<evidence type="ECO:0000256" key="5">
    <source>
        <dbReference type="ARBA" id="ARBA00023141"/>
    </source>
</evidence>
<comment type="pathway">
    <text evidence="1 7">Metabolic intermediate biosynthesis; chorismate biosynthesis; chorismate from D-erythrose 4-phosphate and phosphoenolpyruvate: step 6/7.</text>
</comment>
<feature type="binding site" evidence="7">
    <location>
        <position position="416"/>
    </location>
    <ligand>
        <name>phosphoenolpyruvate</name>
        <dbReference type="ChEBI" id="CHEBI:58702"/>
    </ligand>
</feature>
<feature type="binding site" evidence="7">
    <location>
        <position position="370"/>
    </location>
    <ligand>
        <name>phosphoenolpyruvate</name>
        <dbReference type="ChEBI" id="CHEBI:58702"/>
    </ligand>
</feature>
<feature type="binding site" evidence="7">
    <location>
        <position position="189"/>
    </location>
    <ligand>
        <name>3-phosphoshikimate</name>
        <dbReference type="ChEBI" id="CHEBI:145989"/>
    </ligand>
</feature>
<evidence type="ECO:0000256" key="4">
    <source>
        <dbReference type="ARBA" id="ARBA00022679"/>
    </source>
</evidence>
<dbReference type="UniPathway" id="UPA00053">
    <property type="reaction ID" value="UER00089"/>
</dbReference>
<feature type="binding site" evidence="7">
    <location>
        <position position="20"/>
    </location>
    <ligand>
        <name>3-phosphoshikimate</name>
        <dbReference type="ChEBI" id="CHEBI:145989"/>
    </ligand>
</feature>
<dbReference type="GO" id="GO:0005737">
    <property type="term" value="C:cytoplasm"/>
    <property type="evidence" value="ECO:0007669"/>
    <property type="project" value="UniProtKB-SubCell"/>
</dbReference>
<organism evidence="9">
    <name type="scientific">uncultured bacterium contig00031</name>
    <dbReference type="NCBI Taxonomy" id="1181520"/>
    <lineage>
        <taxon>Bacteria</taxon>
        <taxon>environmental samples</taxon>
    </lineage>
</organism>
<dbReference type="NCBIfam" id="TIGR01356">
    <property type="entry name" value="aroA"/>
    <property type="match status" value="1"/>
</dbReference>
<dbReference type="GO" id="GO:0003866">
    <property type="term" value="F:3-phosphoshikimate 1-carboxyvinyltransferase activity"/>
    <property type="evidence" value="ECO:0007669"/>
    <property type="project" value="UniProtKB-UniRule"/>
</dbReference>
<feature type="binding site" evidence="7">
    <location>
        <position position="20"/>
    </location>
    <ligand>
        <name>phosphoenolpyruvate</name>
        <dbReference type="ChEBI" id="CHEBI:58702"/>
    </ligand>
</feature>
<dbReference type="Pfam" id="PF00275">
    <property type="entry name" value="EPSP_synthase"/>
    <property type="match status" value="1"/>
</dbReference>
<proteinExistence type="inferred from homology"/>
<dbReference type="GO" id="GO:0008652">
    <property type="term" value="P:amino acid biosynthetic process"/>
    <property type="evidence" value="ECO:0007669"/>
    <property type="project" value="UniProtKB-KW"/>
</dbReference>
<feature type="binding site" evidence="7">
    <location>
        <position position="366"/>
    </location>
    <ligand>
        <name>3-phosphoshikimate</name>
        <dbReference type="ChEBI" id="CHEBI:145989"/>
    </ligand>
</feature>
<protein>
    <recommendedName>
        <fullName evidence="7">3-phosphoshikimate 1-carboxyvinyltransferase</fullName>
        <ecNumber evidence="7">2.5.1.19</ecNumber>
    </recommendedName>
    <alternativeName>
        <fullName evidence="7">5-enolpyruvylshikimate-3-phosphate synthase</fullName>
        <shortName evidence="7">EPSP synthase</shortName>
        <shortName evidence="7">EPSPS</shortName>
    </alternativeName>
</protein>